<reference evidence="2" key="1">
    <citation type="journal article" date="2014" name="Int. J. Syst. Evol. Microbiol.">
        <title>Complete genome sequence of Corynebacterium casei LMG S-19264T (=DSM 44701T), isolated from a smear-ripened cheese.</title>
        <authorList>
            <consortium name="US DOE Joint Genome Institute (JGI-PGF)"/>
            <person name="Walter F."/>
            <person name="Albersmeier A."/>
            <person name="Kalinowski J."/>
            <person name="Ruckert C."/>
        </authorList>
    </citation>
    <scope>NUCLEOTIDE SEQUENCE</scope>
    <source>
        <strain evidence="2">JCM 4988</strain>
    </source>
</reference>
<name>A0A918QBU4_9ACTN</name>
<sequence length="487" mass="51637">MLFETVRGIAAGRPEAPALETVDGRGLTYAQLIERTERMGAGLRARGVRPGDTVVCHGLPNTPDYVAFILAVAALRASYVPVLADFDRAAVARVLTLTEPVLWVGSRHPGAGEQAPPRVDLAALPVTGAPSGPSLSTGHADRVFRRLWTSGSTKLPKLVSWKQGPFVRERLRWVADIGLRESDVVFCRHTLDVAHATDLHVFAALLAGARLILADPRTPSAELLEQLSRFGVTMMSALPNHYEDLVGAAASAPTELPALRRPLCGGAYVSPALMRSAAKTLGIRIRQVYGSTEFGLGLGNMADIVQSEAGMVPVGGVRARLAPLGEDSGPDLGVLVLASDCTSEGYLHDDEANAATFRAGEFWTGDIAQRAPDGSYRILGRTTDAIRSASGPLPAPVLDAMITERCPAAADCVSLTADPEVYAPDVLVVVRASPDSAPGAAVAQVEALLRELGLQGAVREVESVPRTVVGKPDKPLVRRYWSPQRAR</sequence>
<dbReference type="InterPro" id="IPR000873">
    <property type="entry name" value="AMP-dep_synth/lig_dom"/>
</dbReference>
<dbReference type="GO" id="GO:0031956">
    <property type="term" value="F:medium-chain fatty acid-CoA ligase activity"/>
    <property type="evidence" value="ECO:0007669"/>
    <property type="project" value="TreeGrafter"/>
</dbReference>
<feature type="domain" description="AMP-dependent synthetase/ligase" evidence="1">
    <location>
        <begin position="10"/>
        <end position="347"/>
    </location>
</feature>
<comment type="caution">
    <text evidence="2">The sequence shown here is derived from an EMBL/GenBank/DDBJ whole genome shotgun (WGS) entry which is preliminary data.</text>
</comment>
<dbReference type="Gene3D" id="3.40.50.12780">
    <property type="entry name" value="N-terminal domain of ligase-like"/>
    <property type="match status" value="1"/>
</dbReference>
<dbReference type="EMBL" id="BMWG01000010">
    <property type="protein sequence ID" value="GGZ38239.1"/>
    <property type="molecule type" value="Genomic_DNA"/>
</dbReference>
<keyword evidence="3" id="KW-1185">Reference proteome</keyword>
<dbReference type="SUPFAM" id="SSF56801">
    <property type="entry name" value="Acetyl-CoA synthetase-like"/>
    <property type="match status" value="1"/>
</dbReference>
<dbReference type="PANTHER" id="PTHR43201">
    <property type="entry name" value="ACYL-COA SYNTHETASE"/>
    <property type="match status" value="1"/>
</dbReference>
<proteinExistence type="predicted"/>
<evidence type="ECO:0000313" key="2">
    <source>
        <dbReference type="EMBL" id="GGZ38239.1"/>
    </source>
</evidence>
<protein>
    <recommendedName>
        <fullName evidence="1">AMP-dependent synthetase/ligase domain-containing protein</fullName>
    </recommendedName>
</protein>
<dbReference type="AlphaFoldDB" id="A0A918QBU4"/>
<accession>A0A918QBU4</accession>
<organism evidence="2 3">
    <name type="scientific">Streptomyces inusitatus</name>
    <dbReference type="NCBI Taxonomy" id="68221"/>
    <lineage>
        <taxon>Bacteria</taxon>
        <taxon>Bacillati</taxon>
        <taxon>Actinomycetota</taxon>
        <taxon>Actinomycetes</taxon>
        <taxon>Kitasatosporales</taxon>
        <taxon>Streptomycetaceae</taxon>
        <taxon>Streptomyces</taxon>
    </lineage>
</organism>
<dbReference type="PANTHER" id="PTHR43201:SF32">
    <property type="entry name" value="2-SUCCINYLBENZOATE--COA LIGASE, CHLOROPLASTIC_PEROXISOMAL"/>
    <property type="match status" value="1"/>
</dbReference>
<dbReference type="InterPro" id="IPR042099">
    <property type="entry name" value="ANL_N_sf"/>
</dbReference>
<dbReference type="GO" id="GO:0006631">
    <property type="term" value="P:fatty acid metabolic process"/>
    <property type="evidence" value="ECO:0007669"/>
    <property type="project" value="TreeGrafter"/>
</dbReference>
<dbReference type="CDD" id="cd04433">
    <property type="entry name" value="AFD_class_I"/>
    <property type="match status" value="1"/>
</dbReference>
<gene>
    <name evidence="2" type="ORF">GCM10010387_35390</name>
</gene>
<dbReference type="Pfam" id="PF00501">
    <property type="entry name" value="AMP-binding"/>
    <property type="match status" value="1"/>
</dbReference>
<reference evidence="2" key="2">
    <citation type="submission" date="2020-09" db="EMBL/GenBank/DDBJ databases">
        <authorList>
            <person name="Sun Q."/>
            <person name="Ohkuma M."/>
        </authorList>
    </citation>
    <scope>NUCLEOTIDE SEQUENCE</scope>
    <source>
        <strain evidence="2">JCM 4988</strain>
    </source>
</reference>
<dbReference type="Proteomes" id="UP000630936">
    <property type="component" value="Unassembled WGS sequence"/>
</dbReference>
<evidence type="ECO:0000313" key="3">
    <source>
        <dbReference type="Proteomes" id="UP000630936"/>
    </source>
</evidence>
<evidence type="ECO:0000259" key="1">
    <source>
        <dbReference type="Pfam" id="PF00501"/>
    </source>
</evidence>
<dbReference type="RefSeq" id="WP_190124071.1">
    <property type="nucleotide sequence ID" value="NZ_BMWG01000010.1"/>
</dbReference>